<protein>
    <submittedName>
        <fullName evidence="1">Uncharacterized protein</fullName>
    </submittedName>
</protein>
<gene>
    <name evidence="1" type="ORF">METZ01_LOCUS177866</name>
</gene>
<accession>A0A382CGT2</accession>
<dbReference type="EMBL" id="UINC01034332">
    <property type="protein sequence ID" value="SVB25012.1"/>
    <property type="molecule type" value="Genomic_DNA"/>
</dbReference>
<dbReference type="AlphaFoldDB" id="A0A382CGT2"/>
<feature type="non-terminal residue" evidence="1">
    <location>
        <position position="1"/>
    </location>
</feature>
<organism evidence="1">
    <name type="scientific">marine metagenome</name>
    <dbReference type="NCBI Taxonomy" id="408172"/>
    <lineage>
        <taxon>unclassified sequences</taxon>
        <taxon>metagenomes</taxon>
        <taxon>ecological metagenomes</taxon>
    </lineage>
</organism>
<proteinExistence type="predicted"/>
<evidence type="ECO:0000313" key="1">
    <source>
        <dbReference type="EMBL" id="SVB25012.1"/>
    </source>
</evidence>
<sequence length="62" mass="6716">VEKFTLRAPALPGQGLKLVEEAEVVFVEQADVADAVADHRDALDSEAERPAAPFFRVVPDVL</sequence>
<feature type="non-terminal residue" evidence="1">
    <location>
        <position position="62"/>
    </location>
</feature>
<reference evidence="1" key="1">
    <citation type="submission" date="2018-05" db="EMBL/GenBank/DDBJ databases">
        <authorList>
            <person name="Lanie J.A."/>
            <person name="Ng W.-L."/>
            <person name="Kazmierczak K.M."/>
            <person name="Andrzejewski T.M."/>
            <person name="Davidsen T.M."/>
            <person name="Wayne K.J."/>
            <person name="Tettelin H."/>
            <person name="Glass J.I."/>
            <person name="Rusch D."/>
            <person name="Podicherti R."/>
            <person name="Tsui H.-C.T."/>
            <person name="Winkler M.E."/>
        </authorList>
    </citation>
    <scope>NUCLEOTIDE SEQUENCE</scope>
</reference>
<name>A0A382CGT2_9ZZZZ</name>